<dbReference type="RefSeq" id="WP_003999009.1">
    <property type="nucleotide sequence ID" value="NZ_AMLP01000114.1"/>
</dbReference>
<evidence type="ECO:0000313" key="3">
    <source>
        <dbReference type="Proteomes" id="UP000011205"/>
    </source>
</evidence>
<proteinExistence type="inferred from homology"/>
<comment type="caution">
    <text evidence="2">The sequence shown here is derived from an EMBL/GenBank/DDBJ whole genome shotgun (WGS) entry which is preliminary data.</text>
</comment>
<dbReference type="Gene3D" id="3.90.190.10">
    <property type="entry name" value="Protein tyrosine phosphatase superfamily"/>
    <property type="match status" value="1"/>
</dbReference>
<dbReference type="PANTHER" id="PTHR31126">
    <property type="entry name" value="TYROSINE-PROTEIN PHOSPHATASE"/>
    <property type="match status" value="1"/>
</dbReference>
<dbReference type="PANTHER" id="PTHR31126:SF1">
    <property type="entry name" value="TYROSINE SPECIFIC PROTEIN PHOSPHATASES DOMAIN-CONTAINING PROTEIN"/>
    <property type="match status" value="1"/>
</dbReference>
<sequence>MDRHIRFEALHNFRDLGGWTTTDGHRVRPGRLYRTDSLGKLTQDTPDWSRFLSLGVRTVVDLRYPWEIEDQGRVPDHPSFTYHNLSIEHRPYNQAALAPDVELGPYLAERYLEMARDGTREIRGALELVAEAAESDTPLAFHCASGKDRTGLLAALVLGLLGVPEATIIEDFTLTDRAAPALLADWKARNNGRAPAWPGFGRAPEAVMRLFLAALTDRYGSIEGYVSEALSVDPRPLSKALRATLLEG</sequence>
<dbReference type="PROSITE" id="PS00383">
    <property type="entry name" value="TYR_PHOSPHATASE_1"/>
    <property type="match status" value="1"/>
</dbReference>
<dbReference type="Pfam" id="PF13350">
    <property type="entry name" value="Y_phosphatase3"/>
    <property type="match status" value="1"/>
</dbReference>
<dbReference type="InterPro" id="IPR029021">
    <property type="entry name" value="Prot-tyrosine_phosphatase-like"/>
</dbReference>
<dbReference type="InterPro" id="IPR016130">
    <property type="entry name" value="Tyr_Pase_AS"/>
</dbReference>
<dbReference type="SUPFAM" id="SSF52799">
    <property type="entry name" value="(Phosphotyrosine protein) phosphatases II"/>
    <property type="match status" value="1"/>
</dbReference>
<gene>
    <name evidence="2" type="ORF">STVIR_3678</name>
</gene>
<name>L8PCY7_STRVR</name>
<comment type="similarity">
    <text evidence="1">Belongs to the protein-tyrosine phosphatase family.</text>
</comment>
<dbReference type="Proteomes" id="UP000011205">
    <property type="component" value="Unassembled WGS sequence"/>
</dbReference>
<reference evidence="2 3" key="1">
    <citation type="journal article" date="2013" name="Genome Announc.">
        <title>Draft Genome Sequence of Streptomyces viridochromogenes Strain Tu57, Producer of Avilamycin.</title>
        <authorList>
            <person name="Gruning B.A."/>
            <person name="Erxleben A."/>
            <person name="Hahnlein A."/>
            <person name="Gunther S."/>
        </authorList>
    </citation>
    <scope>NUCLEOTIDE SEQUENCE [LARGE SCALE GENOMIC DNA]</scope>
    <source>
        <strain evidence="2 3">Tue57</strain>
    </source>
</reference>
<dbReference type="GO" id="GO:0016740">
    <property type="term" value="F:transferase activity"/>
    <property type="evidence" value="ECO:0007669"/>
    <property type="project" value="UniProtKB-KW"/>
</dbReference>
<evidence type="ECO:0000313" key="2">
    <source>
        <dbReference type="EMBL" id="ELS55436.1"/>
    </source>
</evidence>
<accession>L8PCY7</accession>
<dbReference type="PATRIC" id="fig|1160705.3.peg.3646"/>
<keyword evidence="2" id="KW-0808">Transferase</keyword>
<protein>
    <submittedName>
        <fullName evidence="2">Putative Acetyltransferase, GNAT family protein</fullName>
    </submittedName>
</protein>
<dbReference type="EMBL" id="AMLP01000114">
    <property type="protein sequence ID" value="ELS55436.1"/>
    <property type="molecule type" value="Genomic_DNA"/>
</dbReference>
<dbReference type="InterPro" id="IPR026893">
    <property type="entry name" value="Tyr/Ser_Pase_IphP-type"/>
</dbReference>
<organism evidence="2 3">
    <name type="scientific">Streptomyces viridochromogenes Tue57</name>
    <dbReference type="NCBI Taxonomy" id="1160705"/>
    <lineage>
        <taxon>Bacteria</taxon>
        <taxon>Bacillati</taxon>
        <taxon>Actinomycetota</taxon>
        <taxon>Actinomycetes</taxon>
        <taxon>Kitasatosporales</taxon>
        <taxon>Streptomycetaceae</taxon>
        <taxon>Streptomyces</taxon>
    </lineage>
</organism>
<dbReference type="GO" id="GO:0004721">
    <property type="term" value="F:phosphoprotein phosphatase activity"/>
    <property type="evidence" value="ECO:0007669"/>
    <property type="project" value="InterPro"/>
</dbReference>
<evidence type="ECO:0000256" key="1">
    <source>
        <dbReference type="ARBA" id="ARBA00009580"/>
    </source>
</evidence>
<dbReference type="AlphaFoldDB" id="L8PCY7"/>